<evidence type="ECO:0000256" key="7">
    <source>
        <dbReference type="ARBA" id="ARBA00022840"/>
    </source>
</evidence>
<dbReference type="Pfam" id="PF07568">
    <property type="entry name" value="HisKA_2"/>
    <property type="match status" value="1"/>
</dbReference>
<name>A0A3S1CCT9_9PROT</name>
<dbReference type="Pfam" id="PF02518">
    <property type="entry name" value="HATPase_c"/>
    <property type="match status" value="1"/>
</dbReference>
<dbReference type="InterPro" id="IPR005467">
    <property type="entry name" value="His_kinase_dom"/>
</dbReference>
<evidence type="ECO:0000313" key="10">
    <source>
        <dbReference type="EMBL" id="RUQ60718.1"/>
    </source>
</evidence>
<dbReference type="RefSeq" id="WP_127005050.1">
    <property type="nucleotide sequence ID" value="NZ_JBNPXW010000007.1"/>
</dbReference>
<keyword evidence="3" id="KW-0597">Phosphoprotein</keyword>
<evidence type="ECO:0000313" key="11">
    <source>
        <dbReference type="Proteomes" id="UP000280346"/>
    </source>
</evidence>
<evidence type="ECO:0000256" key="6">
    <source>
        <dbReference type="ARBA" id="ARBA00022777"/>
    </source>
</evidence>
<dbReference type="Proteomes" id="UP000280346">
    <property type="component" value="Unassembled WGS sequence"/>
</dbReference>
<dbReference type="AlphaFoldDB" id="A0A3S1CCT9"/>
<dbReference type="InterPro" id="IPR003594">
    <property type="entry name" value="HATPase_dom"/>
</dbReference>
<gene>
    <name evidence="10" type="ORF">EJ913_30370</name>
</gene>
<evidence type="ECO:0000256" key="8">
    <source>
        <dbReference type="SAM" id="Phobius"/>
    </source>
</evidence>
<feature type="domain" description="Histidine kinase" evidence="9">
    <location>
        <begin position="362"/>
        <end position="563"/>
    </location>
</feature>
<organism evidence="10 11">
    <name type="scientific">Azospirillum doebereinerae</name>
    <dbReference type="NCBI Taxonomy" id="92933"/>
    <lineage>
        <taxon>Bacteria</taxon>
        <taxon>Pseudomonadati</taxon>
        <taxon>Pseudomonadota</taxon>
        <taxon>Alphaproteobacteria</taxon>
        <taxon>Rhodospirillales</taxon>
        <taxon>Azospirillaceae</taxon>
        <taxon>Azospirillum</taxon>
    </lineage>
</organism>
<keyword evidence="4" id="KW-0808">Transferase</keyword>
<keyword evidence="11" id="KW-1185">Reference proteome</keyword>
<dbReference type="InterPro" id="IPR011495">
    <property type="entry name" value="Sig_transdc_His_kin_sub2_dim/P"/>
</dbReference>
<evidence type="ECO:0000256" key="5">
    <source>
        <dbReference type="ARBA" id="ARBA00022741"/>
    </source>
</evidence>
<dbReference type="SMART" id="SM00387">
    <property type="entry name" value="HATPase_c"/>
    <property type="match status" value="1"/>
</dbReference>
<reference evidence="10 11" key="1">
    <citation type="submission" date="2018-12" db="EMBL/GenBank/DDBJ databases">
        <authorList>
            <person name="Yang Y."/>
        </authorList>
    </citation>
    <scope>NUCLEOTIDE SEQUENCE [LARGE SCALE GENOMIC DNA]</scope>
    <source>
        <strain evidence="10 11">GSF71</strain>
    </source>
</reference>
<dbReference type="PANTHER" id="PTHR41523:SF8">
    <property type="entry name" value="ETHYLENE RESPONSE SENSOR PROTEIN"/>
    <property type="match status" value="1"/>
</dbReference>
<dbReference type="InterPro" id="IPR036890">
    <property type="entry name" value="HATPase_C_sf"/>
</dbReference>
<accession>A0A3S1CCT9</accession>
<keyword evidence="6 10" id="KW-0418">Kinase</keyword>
<evidence type="ECO:0000256" key="2">
    <source>
        <dbReference type="ARBA" id="ARBA00012438"/>
    </source>
</evidence>
<dbReference type="EC" id="2.7.13.3" evidence="2"/>
<dbReference type="CDD" id="cd12914">
    <property type="entry name" value="PDC1_DGC_like"/>
    <property type="match status" value="1"/>
</dbReference>
<dbReference type="GO" id="GO:0004673">
    <property type="term" value="F:protein histidine kinase activity"/>
    <property type="evidence" value="ECO:0007669"/>
    <property type="project" value="UniProtKB-EC"/>
</dbReference>
<keyword evidence="8" id="KW-0472">Membrane</keyword>
<dbReference type="PANTHER" id="PTHR41523">
    <property type="entry name" value="TWO-COMPONENT SYSTEM SENSOR PROTEIN"/>
    <property type="match status" value="1"/>
</dbReference>
<dbReference type="PROSITE" id="PS50109">
    <property type="entry name" value="HIS_KIN"/>
    <property type="match status" value="1"/>
</dbReference>
<evidence type="ECO:0000259" key="9">
    <source>
        <dbReference type="PROSITE" id="PS50109"/>
    </source>
</evidence>
<feature type="transmembrane region" description="Helical" evidence="8">
    <location>
        <begin position="27"/>
        <end position="48"/>
    </location>
</feature>
<keyword evidence="7" id="KW-0067">ATP-binding</keyword>
<sequence length="565" mass="61661">MDLPQPPVSAHPPEAAPSFRTPRLEAAIGWLAACGLVFLASVAVMVGVQSRERALANAQDRAQAAVRVLAEHAARLFDAADLLVEYAAQETAGRGWDEIAGSHALWERLNSQRTRLPFLDAVWLNDPSGQLRLTTVAFPSPVSDASDREMFLFHKDNPDRPYISERIVGRVTNKASFLLSRRLSAPDGSFRGMASVTVDPAYLSGFYKDLELSYEPVTLMIRIQDLGVLVREPEANPLAPAPLPEAARRALLARPGGGIMQDDSMIFAHRRVENWPVYVAVQHDVAPVLDAWRRSIAPYAGLTAAAALALLALSAFGFQQAKAARRVQSRLESRVRERTASLELALGERDAALAEKDLLMREVNHRIKNSLQVVSGLLTLQGQSAADPRLRAHLDEAGRRVQAISDIHRLLYRIDDVRFIPFHDYLTALCRDLERSAQSDGGGWRLELAVEAVDVPTDQAVPLGLIANELVMNAIKHAYPDRGSVGGSGPHAIAVGLARDASGEIRLTVSDRGVGLPSEFDWRRSRSLGMRLIHALSTQLGATLAIEPGEPGTRFALRMPLARPA</sequence>
<dbReference type="Gene3D" id="3.30.565.10">
    <property type="entry name" value="Histidine kinase-like ATPase, C-terminal domain"/>
    <property type="match status" value="1"/>
</dbReference>
<keyword evidence="5" id="KW-0547">Nucleotide-binding</keyword>
<protein>
    <recommendedName>
        <fullName evidence="2">histidine kinase</fullName>
        <ecNumber evidence="2">2.7.13.3</ecNumber>
    </recommendedName>
</protein>
<keyword evidence="8" id="KW-1133">Transmembrane helix</keyword>
<evidence type="ECO:0000256" key="1">
    <source>
        <dbReference type="ARBA" id="ARBA00000085"/>
    </source>
</evidence>
<evidence type="ECO:0000256" key="4">
    <source>
        <dbReference type="ARBA" id="ARBA00022679"/>
    </source>
</evidence>
<feature type="transmembrane region" description="Helical" evidence="8">
    <location>
        <begin position="299"/>
        <end position="318"/>
    </location>
</feature>
<comment type="catalytic activity">
    <reaction evidence="1">
        <text>ATP + protein L-histidine = ADP + protein N-phospho-L-histidine.</text>
        <dbReference type="EC" id="2.7.13.3"/>
    </reaction>
</comment>
<dbReference type="SUPFAM" id="SSF55874">
    <property type="entry name" value="ATPase domain of HSP90 chaperone/DNA topoisomerase II/histidine kinase"/>
    <property type="match status" value="1"/>
</dbReference>
<proteinExistence type="predicted"/>
<keyword evidence="8" id="KW-0812">Transmembrane</keyword>
<evidence type="ECO:0000256" key="3">
    <source>
        <dbReference type="ARBA" id="ARBA00022553"/>
    </source>
</evidence>
<comment type="caution">
    <text evidence="10">The sequence shown here is derived from an EMBL/GenBank/DDBJ whole genome shotgun (WGS) entry which is preliminary data.</text>
</comment>
<dbReference type="OrthoDB" id="9767435at2"/>
<dbReference type="EMBL" id="RZIJ01000051">
    <property type="protein sequence ID" value="RUQ60718.1"/>
    <property type="molecule type" value="Genomic_DNA"/>
</dbReference>
<dbReference type="Gene3D" id="3.30.450.20">
    <property type="entry name" value="PAS domain"/>
    <property type="match status" value="2"/>
</dbReference>
<dbReference type="GO" id="GO:0005524">
    <property type="term" value="F:ATP binding"/>
    <property type="evidence" value="ECO:0007669"/>
    <property type="project" value="UniProtKB-KW"/>
</dbReference>